<dbReference type="AlphaFoldDB" id="A0A1T4UJR3"/>
<evidence type="ECO:0000313" key="1">
    <source>
        <dbReference type="EMBL" id="SKA52927.1"/>
    </source>
</evidence>
<evidence type="ECO:0000313" key="2">
    <source>
        <dbReference type="Proteomes" id="UP000191116"/>
    </source>
</evidence>
<dbReference type="EMBL" id="FUWP01000025">
    <property type="protein sequence ID" value="SKA52927.1"/>
    <property type="molecule type" value="Genomic_DNA"/>
</dbReference>
<name>A0A1T4UJR3_9GAMM</name>
<dbReference type="OrthoDB" id="9151442at2"/>
<dbReference type="RefSeq" id="WP_080176084.1">
    <property type="nucleotide sequence ID" value="NZ_AP024857.1"/>
</dbReference>
<gene>
    <name evidence="1" type="ORF">CZ814_03369</name>
</gene>
<reference evidence="1 2" key="1">
    <citation type="submission" date="2017-02" db="EMBL/GenBank/DDBJ databases">
        <authorList>
            <person name="Peterson S.W."/>
        </authorList>
    </citation>
    <scope>NUCLEOTIDE SEQUENCE [LARGE SCALE GENOMIC DNA]</scope>
    <source>
        <strain evidence="1 2">CECT 9189</strain>
    </source>
</reference>
<accession>A0A1T4UJR3</accession>
<protein>
    <submittedName>
        <fullName evidence="1">Uncharacterized protein</fullName>
    </submittedName>
</protein>
<dbReference type="Proteomes" id="UP000191116">
    <property type="component" value="Unassembled WGS sequence"/>
</dbReference>
<sequence>MTIKIPTPKDLVPLYQEAMDGQSEEQWQNTFLNAISKMINKDPLWYRAYGFYWWGVKQLLIENGLLEFEYIDAEWLEKIHYENSVYLLLAAFAYHDERLEMGAKYDDLHVIEMNDDTFDSYIMIDDELEQLAVAKSFN</sequence>
<proteinExistence type="predicted"/>
<organism evidence="1 2">
    <name type="scientific">Photobacterium toruni</name>
    <dbReference type="NCBI Taxonomy" id="1935446"/>
    <lineage>
        <taxon>Bacteria</taxon>
        <taxon>Pseudomonadati</taxon>
        <taxon>Pseudomonadota</taxon>
        <taxon>Gammaproteobacteria</taxon>
        <taxon>Vibrionales</taxon>
        <taxon>Vibrionaceae</taxon>
        <taxon>Photobacterium</taxon>
    </lineage>
</organism>